<evidence type="ECO:0000259" key="10">
    <source>
        <dbReference type="Pfam" id="PF04261"/>
    </source>
</evidence>
<gene>
    <name evidence="12" type="ORF">JWS13_26885</name>
</gene>
<organism evidence="12 13">
    <name type="scientific">Rhodococcus pseudokoreensis</name>
    <dbReference type="NCBI Taxonomy" id="2811421"/>
    <lineage>
        <taxon>Bacteria</taxon>
        <taxon>Bacillati</taxon>
        <taxon>Actinomycetota</taxon>
        <taxon>Actinomycetes</taxon>
        <taxon>Mycobacteriales</taxon>
        <taxon>Nocardiaceae</taxon>
        <taxon>Rhodococcus</taxon>
    </lineage>
</organism>
<accession>A0A974ZVX5</accession>
<reference evidence="12 13" key="2">
    <citation type="journal article" date="2022" name="Arch. Microbiol.">
        <title>Rhodococcus pseudokoreensis sp. nov. isolated from the rhizosphere of young M26 apple rootstocks.</title>
        <authorList>
            <person name="Kampfer P."/>
            <person name="Glaeser S.P."/>
            <person name="Blom J."/>
            <person name="Wolf J."/>
            <person name="Benning S."/>
            <person name="Schloter M."/>
            <person name="Neumann-Schaal M."/>
        </authorList>
    </citation>
    <scope>NUCLEOTIDE SEQUENCE [LARGE SCALE GENOMIC DNA]</scope>
    <source>
        <strain evidence="12 13">R79</strain>
    </source>
</reference>
<evidence type="ECO:0000313" key="12">
    <source>
        <dbReference type="EMBL" id="QSE92006.1"/>
    </source>
</evidence>
<evidence type="ECO:0000256" key="3">
    <source>
        <dbReference type="ARBA" id="ARBA00022617"/>
    </source>
</evidence>
<reference evidence="12 13" key="1">
    <citation type="journal article" date="2021" name="Microbiol. Resour. Announc.">
        <title>Complete Genome Sequences of Two Rhodococcus sp. Strains with Large and Linear Chromosomes, Isolated from Apple Rhizosphere.</title>
        <authorList>
            <person name="Benning S."/>
            <person name="Brugnone N."/>
            <person name="Siani R."/>
            <person name="Kublik S."/>
            <person name="Schloter M."/>
            <person name="Rad V."/>
        </authorList>
    </citation>
    <scope>NUCLEOTIDE SEQUENCE [LARGE SCALE GENOMIC DNA]</scope>
    <source>
        <strain evidence="12 13">R79</strain>
    </source>
</reference>
<dbReference type="SUPFAM" id="SSF54909">
    <property type="entry name" value="Dimeric alpha+beta barrel"/>
    <property type="match status" value="1"/>
</dbReference>
<dbReference type="NCBIfam" id="TIGR01413">
    <property type="entry name" value="Dyp_perox_fam"/>
    <property type="match status" value="1"/>
</dbReference>
<evidence type="ECO:0000259" key="11">
    <source>
        <dbReference type="Pfam" id="PF20628"/>
    </source>
</evidence>
<feature type="domain" description="Dyp-type peroxidase C-terminal" evidence="11">
    <location>
        <begin position="216"/>
        <end position="394"/>
    </location>
</feature>
<dbReference type="Proteomes" id="UP000662986">
    <property type="component" value="Chromosome"/>
</dbReference>
<evidence type="ECO:0000256" key="6">
    <source>
        <dbReference type="ARBA" id="ARBA00023002"/>
    </source>
</evidence>
<dbReference type="GO" id="GO:0004601">
    <property type="term" value="F:peroxidase activity"/>
    <property type="evidence" value="ECO:0007669"/>
    <property type="project" value="UniProtKB-KW"/>
</dbReference>
<feature type="region of interest" description="Disordered" evidence="9">
    <location>
        <begin position="40"/>
        <end position="67"/>
    </location>
</feature>
<keyword evidence="7" id="KW-0408">Iron</keyword>
<evidence type="ECO:0000256" key="8">
    <source>
        <dbReference type="ARBA" id="ARBA00025737"/>
    </source>
</evidence>
<dbReference type="PROSITE" id="PS51318">
    <property type="entry name" value="TAT"/>
    <property type="match status" value="1"/>
</dbReference>
<feature type="compositionally biased region" description="Low complexity" evidence="9">
    <location>
        <begin position="42"/>
        <end position="52"/>
    </location>
</feature>
<comment type="cofactor">
    <cofactor evidence="1">
        <name>heme b</name>
        <dbReference type="ChEBI" id="CHEBI:60344"/>
    </cofactor>
</comment>
<feature type="domain" description="Dyp-type peroxidase N-terminal" evidence="10">
    <location>
        <begin position="60"/>
        <end position="204"/>
    </location>
</feature>
<keyword evidence="13" id="KW-1185">Reference proteome</keyword>
<protein>
    <submittedName>
        <fullName evidence="12">Dyp-type peroxidase</fullName>
    </submittedName>
</protein>
<dbReference type="InterPro" id="IPR006314">
    <property type="entry name" value="Dyp_peroxidase"/>
</dbReference>
<dbReference type="EMBL" id="CP070619">
    <property type="protein sequence ID" value="QSE92006.1"/>
    <property type="molecule type" value="Genomic_DNA"/>
</dbReference>
<keyword evidence="2 12" id="KW-0575">Peroxidase</keyword>
<dbReference type="PANTHER" id="PTHR30521">
    <property type="entry name" value="DEFERROCHELATASE/PEROXIDASE"/>
    <property type="match status" value="1"/>
</dbReference>
<evidence type="ECO:0000256" key="2">
    <source>
        <dbReference type="ARBA" id="ARBA00022559"/>
    </source>
</evidence>
<keyword evidence="6" id="KW-0560">Oxidoreductase</keyword>
<proteinExistence type="inferred from homology"/>
<dbReference type="InterPro" id="IPR011008">
    <property type="entry name" value="Dimeric_a/b-barrel"/>
</dbReference>
<keyword evidence="4" id="KW-0479">Metal-binding</keyword>
<comment type="similarity">
    <text evidence="8">Belongs to the DyP-type peroxidase family.</text>
</comment>
<dbReference type="Pfam" id="PF20628">
    <property type="entry name" value="Dyp_perox_C"/>
    <property type="match status" value="1"/>
</dbReference>
<evidence type="ECO:0000256" key="7">
    <source>
        <dbReference type="ARBA" id="ARBA00023004"/>
    </source>
</evidence>
<dbReference type="PANTHER" id="PTHR30521:SF4">
    <property type="entry name" value="DEFERROCHELATASE"/>
    <property type="match status" value="1"/>
</dbReference>
<evidence type="ECO:0000256" key="1">
    <source>
        <dbReference type="ARBA" id="ARBA00001970"/>
    </source>
</evidence>
<name>A0A974ZVX5_9NOCA</name>
<keyword evidence="5" id="KW-0732">Signal</keyword>
<dbReference type="RefSeq" id="WP_206008375.1">
    <property type="nucleotide sequence ID" value="NZ_CP070619.1"/>
</dbReference>
<dbReference type="InterPro" id="IPR006311">
    <property type="entry name" value="TAT_signal"/>
</dbReference>
<evidence type="ECO:0000256" key="9">
    <source>
        <dbReference type="SAM" id="MobiDB-lite"/>
    </source>
</evidence>
<keyword evidence="3" id="KW-0349">Heme</keyword>
<evidence type="ECO:0000256" key="4">
    <source>
        <dbReference type="ARBA" id="ARBA00022723"/>
    </source>
</evidence>
<sequence length="410" mass="44312">MAEPQTPPTRGLSRRHLFGAGAAALGAAGLGWGAQEIVDHSTTGTDTDGGLTEPFHGPHQGGIATPPQAHAQFVGLDLRENADRAMVAGLLTVWTQDAARLTAGTPALADTEPELAATPARLTVTVGLGPGMFSAADVTDRQPSWLRPLPSFPIDRLDENSWGQTDLLLQVCADDPVTVAHAVRVLIKNVRSLVTVRWSQRGFRNARRSHPDGTTMRNLMGQVDGTVNPAPATEEFNRLVWDDGSRHRWLTGGTSLVLRRIRMELDTWEEIDRPGRELTVGRTLDTGAPLTGTAEHDDPDFTATDTLGIPVIPPGSHIARAHHTHDGERFHRRAYNYDDPPQPGQVSNSGLIFASYQRDIDTQFLPVQQRLAEFDALNQWTTPIGSAVYALPPGTGPDGYLGDTLLEATA</sequence>
<evidence type="ECO:0000256" key="5">
    <source>
        <dbReference type="ARBA" id="ARBA00022729"/>
    </source>
</evidence>
<dbReference type="Pfam" id="PF04261">
    <property type="entry name" value="Dyp_perox_N"/>
    <property type="match status" value="1"/>
</dbReference>
<dbReference type="InterPro" id="IPR048327">
    <property type="entry name" value="Dyp_perox_N"/>
</dbReference>
<dbReference type="InterPro" id="IPR048328">
    <property type="entry name" value="Dyp_perox_C"/>
</dbReference>
<dbReference type="PROSITE" id="PS51404">
    <property type="entry name" value="DYP_PEROXIDASE"/>
    <property type="match status" value="1"/>
</dbReference>
<evidence type="ECO:0000313" key="13">
    <source>
        <dbReference type="Proteomes" id="UP000662986"/>
    </source>
</evidence>